<keyword evidence="1" id="KW-0732">Signal</keyword>
<accession>A0A2H0U7Z1</accession>
<proteinExistence type="predicted"/>
<gene>
    <name evidence="2" type="ORF">COU20_01905</name>
</gene>
<evidence type="ECO:0000256" key="1">
    <source>
        <dbReference type="SAM" id="SignalP"/>
    </source>
</evidence>
<dbReference type="AlphaFoldDB" id="A0A2H0U7Z1"/>
<feature type="signal peptide" evidence="1">
    <location>
        <begin position="1"/>
        <end position="24"/>
    </location>
</feature>
<evidence type="ECO:0008006" key="4">
    <source>
        <dbReference type="Google" id="ProtNLM"/>
    </source>
</evidence>
<evidence type="ECO:0000313" key="3">
    <source>
        <dbReference type="Proteomes" id="UP000231379"/>
    </source>
</evidence>
<reference evidence="3" key="1">
    <citation type="submission" date="2017-09" db="EMBL/GenBank/DDBJ databases">
        <title>Depth-based differentiation of microbial function through sediment-hosted aquifers and enrichment of novel symbionts in the deep terrestrial subsurface.</title>
        <authorList>
            <person name="Probst A.J."/>
            <person name="Ladd B."/>
            <person name="Jarett J.K."/>
            <person name="Geller-Mcgrath D.E."/>
            <person name="Sieber C.M.K."/>
            <person name="Emerson J.B."/>
            <person name="Anantharaman K."/>
            <person name="Thomas B.C."/>
            <person name="Malmstrom R."/>
            <person name="Stieglmeier M."/>
            <person name="Klingl A."/>
            <person name="Woyke T."/>
            <person name="Ryan C.M."/>
            <person name="Banfield J.F."/>
        </authorList>
    </citation>
    <scope>NUCLEOTIDE SEQUENCE [LARGE SCALE GENOMIC DNA]</scope>
</reference>
<sequence length="353" mass="37362">MSRCTLLGGLIGLCAFTAALPAHAQFFSYPGFGGSGFGTPVTLTLSPAHPEAGATVRLTLESSAIDLDRAAIVWLADGVEIARGGGLKRASVTAGALGTETEITVAVATADERVITARANIRPAEVDILWSGESYAPPLYRGRVHASPGTSVRLSAIARLVPPGGNPLADESIVFSWRKNGVLLQELSGRGRAHIELPAPLLFGADVVSVEASSLDGRLIATRSVRIPSVETTLLLYEEHPLFGLLFHRAFGAEGQTPSIEATIAAVPLFAPVRTPFDAQLDYAWRVNNTPIPADPADPFRLIINAEDSSGLALIELVLTHTSNIFLRSDAAWSIRFGTLEDGFDAFRAGAFQ</sequence>
<dbReference type="Proteomes" id="UP000231379">
    <property type="component" value="Unassembled WGS sequence"/>
</dbReference>
<protein>
    <recommendedName>
        <fullName evidence="4">Ig-like domain-containing protein</fullName>
    </recommendedName>
</protein>
<feature type="chain" id="PRO_5013554012" description="Ig-like domain-containing protein" evidence="1">
    <location>
        <begin position="25"/>
        <end position="353"/>
    </location>
</feature>
<comment type="caution">
    <text evidence="2">The sequence shown here is derived from an EMBL/GenBank/DDBJ whole genome shotgun (WGS) entry which is preliminary data.</text>
</comment>
<dbReference type="EMBL" id="PFBM01000012">
    <property type="protein sequence ID" value="PIR82533.1"/>
    <property type="molecule type" value="Genomic_DNA"/>
</dbReference>
<evidence type="ECO:0000313" key="2">
    <source>
        <dbReference type="EMBL" id="PIR82533.1"/>
    </source>
</evidence>
<name>A0A2H0U7Z1_9BACT</name>
<organism evidence="2 3">
    <name type="scientific">Candidatus Kaiserbacteria bacterium CG10_big_fil_rev_8_21_14_0_10_59_10</name>
    <dbReference type="NCBI Taxonomy" id="1974612"/>
    <lineage>
        <taxon>Bacteria</taxon>
        <taxon>Candidatus Kaiseribacteriota</taxon>
    </lineage>
</organism>